<dbReference type="GO" id="GO:0005739">
    <property type="term" value="C:mitochondrion"/>
    <property type="evidence" value="ECO:0007669"/>
    <property type="project" value="TreeGrafter"/>
</dbReference>
<proteinExistence type="inferred from homology"/>
<gene>
    <name evidence="3" type="ORF">NQ318_017414</name>
</gene>
<dbReference type="InterPro" id="IPR050961">
    <property type="entry name" value="BolA/IbaG_stress_morph_reg"/>
</dbReference>
<comment type="similarity">
    <text evidence="1 2">Belongs to the BolA/IbaG family.</text>
</comment>
<dbReference type="PANTHER" id="PTHR46229">
    <property type="entry name" value="BOLA TRANSCRIPTION REGULATOR"/>
    <property type="match status" value="1"/>
</dbReference>
<evidence type="ECO:0008006" key="5">
    <source>
        <dbReference type="Google" id="ProtNLM"/>
    </source>
</evidence>
<dbReference type="EMBL" id="JAPWTK010000018">
    <property type="protein sequence ID" value="KAJ8958270.1"/>
    <property type="molecule type" value="Genomic_DNA"/>
</dbReference>
<accession>A0AAV8Z300</accession>
<evidence type="ECO:0000256" key="2">
    <source>
        <dbReference type="RuleBase" id="RU003860"/>
    </source>
</evidence>
<reference evidence="3" key="1">
    <citation type="journal article" date="2023" name="Insect Mol. Biol.">
        <title>Genome sequencing provides insights into the evolution of gene families encoding plant cell wall-degrading enzymes in longhorned beetles.</title>
        <authorList>
            <person name="Shin N.R."/>
            <person name="Okamura Y."/>
            <person name="Kirsch R."/>
            <person name="Pauchet Y."/>
        </authorList>
    </citation>
    <scope>NUCLEOTIDE SEQUENCE</scope>
    <source>
        <strain evidence="3">AMC_N1</strain>
    </source>
</reference>
<comment type="caution">
    <text evidence="3">The sequence shown here is derived from an EMBL/GenBank/DDBJ whole genome shotgun (WGS) entry which is preliminary data.</text>
</comment>
<sequence length="239" mass="26894">MNEFVKLSGRSVRLLGHSIKKQVLRKMGTTKPIQESITNKLKENLAPVHLDVINESYMHNVPKGAETHFKVVVISDKFDGLPLIKFISLHQTQIEMKRWVKETQQMAELLAGELCTCKMCVIPDEVWLELGLLELPELIPISEAMKMWGDDIIDKIAVARSEAQKSTTTLAVPHPPAPRITHILLIILFKHRMVNEALKFELQNGVHALSIVAETPSQWQQGDKQIDSSPACRGVLVNN</sequence>
<dbReference type="PANTHER" id="PTHR46229:SF2">
    <property type="entry name" value="BOLA-LIKE PROTEIN 1"/>
    <property type="match status" value="1"/>
</dbReference>
<dbReference type="AlphaFoldDB" id="A0AAV8Z300"/>
<dbReference type="SUPFAM" id="SSF82657">
    <property type="entry name" value="BolA-like"/>
    <property type="match status" value="2"/>
</dbReference>
<organism evidence="3 4">
    <name type="scientific">Aromia moschata</name>
    <dbReference type="NCBI Taxonomy" id="1265417"/>
    <lineage>
        <taxon>Eukaryota</taxon>
        <taxon>Metazoa</taxon>
        <taxon>Ecdysozoa</taxon>
        <taxon>Arthropoda</taxon>
        <taxon>Hexapoda</taxon>
        <taxon>Insecta</taxon>
        <taxon>Pterygota</taxon>
        <taxon>Neoptera</taxon>
        <taxon>Endopterygota</taxon>
        <taxon>Coleoptera</taxon>
        <taxon>Polyphaga</taxon>
        <taxon>Cucujiformia</taxon>
        <taxon>Chrysomeloidea</taxon>
        <taxon>Cerambycidae</taxon>
        <taxon>Cerambycinae</taxon>
        <taxon>Callichromatini</taxon>
        <taxon>Aromia</taxon>
    </lineage>
</organism>
<name>A0AAV8Z300_9CUCU</name>
<dbReference type="InterPro" id="IPR002634">
    <property type="entry name" value="BolA"/>
</dbReference>
<keyword evidence="4" id="KW-1185">Reference proteome</keyword>
<dbReference type="Gene3D" id="3.30.300.90">
    <property type="entry name" value="BolA-like"/>
    <property type="match status" value="2"/>
</dbReference>
<protein>
    <recommendedName>
        <fullName evidence="5">PH domain-containing protein</fullName>
    </recommendedName>
</protein>
<dbReference type="Pfam" id="PF01722">
    <property type="entry name" value="BolA"/>
    <property type="match status" value="2"/>
</dbReference>
<evidence type="ECO:0000256" key="1">
    <source>
        <dbReference type="ARBA" id="ARBA00005578"/>
    </source>
</evidence>
<dbReference type="Proteomes" id="UP001162162">
    <property type="component" value="Unassembled WGS sequence"/>
</dbReference>
<evidence type="ECO:0000313" key="4">
    <source>
        <dbReference type="Proteomes" id="UP001162162"/>
    </source>
</evidence>
<evidence type="ECO:0000313" key="3">
    <source>
        <dbReference type="EMBL" id="KAJ8958270.1"/>
    </source>
</evidence>
<dbReference type="InterPro" id="IPR036065">
    <property type="entry name" value="BolA-like_sf"/>
</dbReference>